<feature type="region of interest" description="Disordered" evidence="1">
    <location>
        <begin position="1"/>
        <end position="30"/>
    </location>
</feature>
<accession>A0A6A3F0S9</accession>
<sequence>MPGNSSRELKQAPEKKRRRTNRGGSAQGLEGTDFLLGEEAVLRNFAKQAAENYKQDGTMNCEAGDRRGVGAVSDVVGLAITVVETSVSEAVDVVPCNVVVVLLASVVKVVDKAVCNVVIVMLADMVEAAVMLRSARSLFKCQTKAPLITM</sequence>
<dbReference type="AlphaFoldDB" id="A0A6A3F0S9"/>
<dbReference type="EMBL" id="QXGF01000486">
    <property type="protein sequence ID" value="KAE8939484.1"/>
    <property type="molecule type" value="Genomic_DNA"/>
</dbReference>
<gene>
    <name evidence="4" type="ORF">PF005_g9625</name>
    <name evidence="3" type="ORF">PF006_g12880</name>
    <name evidence="2" type="ORF">PF009_g10672</name>
</gene>
<evidence type="ECO:0000313" key="2">
    <source>
        <dbReference type="EMBL" id="KAE8939484.1"/>
    </source>
</evidence>
<dbReference type="Proteomes" id="UP000433483">
    <property type="component" value="Unassembled WGS sequence"/>
</dbReference>
<dbReference type="EMBL" id="QXGA01000743">
    <property type="protein sequence ID" value="KAE9141972.1"/>
    <property type="molecule type" value="Genomic_DNA"/>
</dbReference>
<evidence type="ECO:0000313" key="3">
    <source>
        <dbReference type="EMBL" id="KAE9141972.1"/>
    </source>
</evidence>
<evidence type="ECO:0000313" key="6">
    <source>
        <dbReference type="Proteomes" id="UP000433483"/>
    </source>
</evidence>
<protein>
    <submittedName>
        <fullName evidence="2">Uncharacterized protein</fullName>
    </submittedName>
</protein>
<proteinExistence type="predicted"/>
<reference evidence="5 6" key="1">
    <citation type="submission" date="2018-08" db="EMBL/GenBank/DDBJ databases">
        <title>Genomic investigation of the strawberry pathogen Phytophthora fragariae indicates pathogenicity is determined by transcriptional variation in three key races.</title>
        <authorList>
            <person name="Adams T.M."/>
            <person name="Armitage A.D."/>
            <person name="Sobczyk M.K."/>
            <person name="Bates H.J."/>
            <person name="Dunwell J.M."/>
            <person name="Nellist C.F."/>
            <person name="Harrison R.J."/>
        </authorList>
    </citation>
    <scope>NUCLEOTIDE SEQUENCE [LARGE SCALE GENOMIC DNA]</scope>
    <source>
        <strain evidence="4 6">NOV-27</strain>
        <strain evidence="3 7">NOV-5</strain>
        <strain evidence="2 5">NOV-9</strain>
    </source>
</reference>
<comment type="caution">
    <text evidence="2">The sequence shown here is derived from an EMBL/GenBank/DDBJ whole genome shotgun (WGS) entry which is preliminary data.</text>
</comment>
<organism evidence="2 5">
    <name type="scientific">Phytophthora fragariae</name>
    <dbReference type="NCBI Taxonomy" id="53985"/>
    <lineage>
        <taxon>Eukaryota</taxon>
        <taxon>Sar</taxon>
        <taxon>Stramenopiles</taxon>
        <taxon>Oomycota</taxon>
        <taxon>Peronosporomycetes</taxon>
        <taxon>Peronosporales</taxon>
        <taxon>Peronosporaceae</taxon>
        <taxon>Phytophthora</taxon>
    </lineage>
</organism>
<evidence type="ECO:0000313" key="4">
    <source>
        <dbReference type="EMBL" id="KAE9214961.1"/>
    </source>
</evidence>
<keyword evidence="6" id="KW-1185">Reference proteome</keyword>
<dbReference type="EMBL" id="QXGB01000438">
    <property type="protein sequence ID" value="KAE9214961.1"/>
    <property type="molecule type" value="Genomic_DNA"/>
</dbReference>
<name>A0A6A3F0S9_9STRA</name>
<dbReference type="OrthoDB" id="128088at2759"/>
<dbReference type="Proteomes" id="UP000440732">
    <property type="component" value="Unassembled WGS sequence"/>
</dbReference>
<dbReference type="Proteomes" id="UP000429523">
    <property type="component" value="Unassembled WGS sequence"/>
</dbReference>
<evidence type="ECO:0000256" key="1">
    <source>
        <dbReference type="SAM" id="MobiDB-lite"/>
    </source>
</evidence>
<evidence type="ECO:0000313" key="7">
    <source>
        <dbReference type="Proteomes" id="UP000440732"/>
    </source>
</evidence>
<evidence type="ECO:0000313" key="5">
    <source>
        <dbReference type="Proteomes" id="UP000429523"/>
    </source>
</evidence>